<accession>A0ABX8V6L0</accession>
<dbReference type="EMBL" id="CP080429">
    <property type="protein sequence ID" value="QYJ68478.1"/>
    <property type="molecule type" value="Genomic_DNA"/>
</dbReference>
<organism evidence="1 2">
    <name type="scientific">Flavobacterium litorale</name>
    <dbReference type="NCBI Taxonomy" id="2856519"/>
    <lineage>
        <taxon>Bacteria</taxon>
        <taxon>Pseudomonadati</taxon>
        <taxon>Bacteroidota</taxon>
        <taxon>Flavobacteriia</taxon>
        <taxon>Flavobacteriales</taxon>
        <taxon>Flavobacteriaceae</taxon>
        <taxon>Flavobacterium</taxon>
    </lineage>
</organism>
<evidence type="ECO:0000313" key="2">
    <source>
        <dbReference type="Proteomes" id="UP000825381"/>
    </source>
</evidence>
<dbReference type="RefSeq" id="WP_220640818.1">
    <property type="nucleotide sequence ID" value="NZ_CP080429.1"/>
</dbReference>
<dbReference type="SUPFAM" id="SSF50956">
    <property type="entry name" value="Thermostable phytase (3-phytase)"/>
    <property type="match status" value="1"/>
</dbReference>
<evidence type="ECO:0000313" key="1">
    <source>
        <dbReference type="EMBL" id="QYJ68478.1"/>
    </source>
</evidence>
<protein>
    <recommendedName>
        <fullName evidence="3">SdiA-regulated family protein</fullName>
    </recommendedName>
</protein>
<sequence length="288" mass="33024">MKNLMLPFLILLLSCSGTGKYVKIIGELDKDEISGIEYVNGSKWLWAIEDSGNKAKIHGLAENGETKHTVNIKKADNVDWEDITSDKEGNLYIGDFGNNKNDREDLVIYRVDRDDLKDDEAKVAYEVSFYYPEQEKFPPKKSKRFYDVESFFELNGNFYLFTKNRSARFDGRFNVYSVPNKKGKHKARLLATLNSCDVYRKCALTGADISPDGKTAVLLSGDKIWLIEGFAEKGFTQDMMKEYKLEHYSQKEGICFKDDNTLLMVDEKPKNNSAFLYQVKISDLKSKL</sequence>
<gene>
    <name evidence="1" type="ORF">K1I41_00930</name>
</gene>
<proteinExistence type="predicted"/>
<evidence type="ECO:0008006" key="3">
    <source>
        <dbReference type="Google" id="ProtNLM"/>
    </source>
</evidence>
<reference evidence="1 2" key="1">
    <citation type="submission" date="2021-07" db="EMBL/GenBank/DDBJ databases">
        <title>Flavobacterium WSW3-B6 sp.nov, isolated from seaweed.</title>
        <authorList>
            <person name="Muhammad N."/>
            <person name="Ho H."/>
            <person name="Lee Y.-J."/>
            <person name="Nguyen T."/>
            <person name="Ho J."/>
            <person name="Kim S.-G."/>
        </authorList>
    </citation>
    <scope>NUCLEOTIDE SEQUENCE [LARGE SCALE GENOMIC DNA]</scope>
    <source>
        <strain evidence="1 2">WSW3-B6</strain>
    </source>
</reference>
<name>A0ABX8V6L0_9FLAO</name>
<keyword evidence="2" id="KW-1185">Reference proteome</keyword>
<dbReference type="Proteomes" id="UP000825381">
    <property type="component" value="Chromosome"/>
</dbReference>
<dbReference type="PROSITE" id="PS51257">
    <property type="entry name" value="PROKAR_LIPOPROTEIN"/>
    <property type="match status" value="1"/>
</dbReference>